<organism evidence="1 2">
    <name type="scientific">Pseudomonas syringae pv. cerasicola</name>
    <dbReference type="NCBI Taxonomy" id="264451"/>
    <lineage>
        <taxon>Bacteria</taxon>
        <taxon>Pseudomonadati</taxon>
        <taxon>Pseudomonadota</taxon>
        <taxon>Gammaproteobacteria</taxon>
        <taxon>Pseudomonadales</taxon>
        <taxon>Pseudomonadaceae</taxon>
        <taxon>Pseudomonas</taxon>
        <taxon>Pseudomonas syringae</taxon>
    </lineage>
</organism>
<sequence length="146" mass="16374">MRLPNPHTRLRRSLIFQRSGLAACPETRSAITVLWRLCVGHFRVRRVCVLYRSANPRQSRHPCLFSSEHLMALLAEARMMINSTPSPPLPNSLEDSLIQVSEILRCASATASETGDNLEGLKRDLAFSVVHLINMAKAELECVQSH</sequence>
<evidence type="ECO:0000313" key="1">
    <source>
        <dbReference type="EMBL" id="KPW94983.1"/>
    </source>
</evidence>
<dbReference type="AlphaFoldDB" id="A0A0P9MSR3"/>
<reference evidence="1 2" key="1">
    <citation type="submission" date="2015-09" db="EMBL/GenBank/DDBJ databases">
        <title>Genome announcement of multiple Pseudomonas syringae strains.</title>
        <authorList>
            <person name="Thakur S."/>
            <person name="Wang P.W."/>
            <person name="Gong Y."/>
            <person name="Weir B.S."/>
            <person name="Guttman D.S."/>
        </authorList>
    </citation>
    <scope>NUCLEOTIDE SEQUENCE [LARGE SCALE GENOMIC DNA]</scope>
    <source>
        <strain evidence="1 2">ICMP17524</strain>
    </source>
</reference>
<dbReference type="Pfam" id="PF19619">
    <property type="entry name" value="DUF6124"/>
    <property type="match status" value="1"/>
</dbReference>
<protein>
    <submittedName>
        <fullName evidence="1">Uncharacterized protein</fullName>
    </submittedName>
</protein>
<dbReference type="EMBL" id="LJQA01000371">
    <property type="protein sequence ID" value="KPW94983.1"/>
    <property type="molecule type" value="Genomic_DNA"/>
</dbReference>
<accession>A0A0P9MSR3</accession>
<dbReference type="Proteomes" id="UP000050356">
    <property type="component" value="Unassembled WGS sequence"/>
</dbReference>
<name>A0A0P9MSR3_PSESX</name>
<proteinExistence type="predicted"/>
<dbReference type="PATRIC" id="fig|264451.4.peg.3241"/>
<comment type="caution">
    <text evidence="1">The sequence shown here is derived from an EMBL/GenBank/DDBJ whole genome shotgun (WGS) entry which is preliminary data.</text>
</comment>
<gene>
    <name evidence="1" type="ORF">ALO50_02347</name>
</gene>
<evidence type="ECO:0000313" key="2">
    <source>
        <dbReference type="Proteomes" id="UP000050356"/>
    </source>
</evidence>